<reference evidence="2 3" key="1">
    <citation type="submission" date="2024-11" db="EMBL/GenBank/DDBJ databases">
        <title>Genome sequencing of Xanthomonas codiaei.</title>
        <authorList>
            <person name="Studholme D.J."/>
        </authorList>
    </citation>
    <scope>NUCLEOTIDE SEQUENCE [LARGE SCALE GENOMIC DNA]</scope>
    <source>
        <strain evidence="2 3">NCPPB 4350</strain>
    </source>
</reference>
<comment type="caution">
    <text evidence="2">The sequence shown here is derived from an EMBL/GenBank/DDBJ whole genome shotgun (WGS) entry which is preliminary data.</text>
</comment>
<dbReference type="GO" id="GO:0003677">
    <property type="term" value="F:DNA binding"/>
    <property type="evidence" value="ECO:0007669"/>
    <property type="project" value="UniProtKB-KW"/>
</dbReference>
<keyword evidence="3" id="KW-1185">Reference proteome</keyword>
<dbReference type="Proteomes" id="UP001637990">
    <property type="component" value="Unassembled WGS sequence"/>
</dbReference>
<protein>
    <submittedName>
        <fullName evidence="2">LacI family DNA-binding transcriptional regulator</fullName>
    </submittedName>
</protein>
<dbReference type="InterPro" id="IPR000843">
    <property type="entry name" value="HTH_LacI"/>
</dbReference>
<dbReference type="InterPro" id="IPR010982">
    <property type="entry name" value="Lambda_DNA-bd_dom_sf"/>
</dbReference>
<evidence type="ECO:0000259" key="1">
    <source>
        <dbReference type="PROSITE" id="PS50932"/>
    </source>
</evidence>
<sequence length="87" mass="9792">MIARLAALSASRYHGAHRRVCRGCGRHCRSRYASCSFRTHLKRPRLEKVRKSVRRTSRATTIDEVAALAKVSPMTVSRVVNNNGSVR</sequence>
<feature type="non-terminal residue" evidence="2">
    <location>
        <position position="87"/>
    </location>
</feature>
<feature type="domain" description="HTH lacI-type" evidence="1">
    <location>
        <begin position="60"/>
        <end position="87"/>
    </location>
</feature>
<organism evidence="2 3">
    <name type="scientific">Xanthomonas codiaei</name>
    <dbReference type="NCBI Taxonomy" id="56463"/>
    <lineage>
        <taxon>Bacteria</taxon>
        <taxon>Pseudomonadati</taxon>
        <taxon>Pseudomonadota</taxon>
        <taxon>Gammaproteobacteria</taxon>
        <taxon>Lysobacterales</taxon>
        <taxon>Lysobacteraceae</taxon>
        <taxon>Xanthomonas</taxon>
    </lineage>
</organism>
<keyword evidence="2" id="KW-0238">DNA-binding</keyword>
<dbReference type="Pfam" id="PF00356">
    <property type="entry name" value="LacI"/>
    <property type="match status" value="1"/>
</dbReference>
<proteinExistence type="predicted"/>
<dbReference type="Gene3D" id="1.10.260.40">
    <property type="entry name" value="lambda repressor-like DNA-binding domains"/>
    <property type="match status" value="1"/>
</dbReference>
<dbReference type="PROSITE" id="PS50932">
    <property type="entry name" value="HTH_LACI_2"/>
    <property type="match status" value="1"/>
</dbReference>
<dbReference type="PROSITE" id="PS00356">
    <property type="entry name" value="HTH_LACI_1"/>
    <property type="match status" value="1"/>
</dbReference>
<accession>A0ABW9MTF9</accession>
<dbReference type="RefSeq" id="WP_410049906.1">
    <property type="nucleotide sequence ID" value="NZ_JBJGBS010000230.1"/>
</dbReference>
<gene>
    <name evidence="2" type="ORF">ACI6Q5_21545</name>
</gene>
<evidence type="ECO:0000313" key="3">
    <source>
        <dbReference type="Proteomes" id="UP001637990"/>
    </source>
</evidence>
<evidence type="ECO:0000313" key="2">
    <source>
        <dbReference type="EMBL" id="MFO3707487.1"/>
    </source>
</evidence>
<name>A0ABW9MTF9_9XANT</name>
<dbReference type="SUPFAM" id="SSF47413">
    <property type="entry name" value="lambda repressor-like DNA-binding domains"/>
    <property type="match status" value="1"/>
</dbReference>
<dbReference type="EMBL" id="JBJGBS010000230">
    <property type="protein sequence ID" value="MFO3707487.1"/>
    <property type="molecule type" value="Genomic_DNA"/>
</dbReference>